<dbReference type="Pfam" id="PF00018">
    <property type="entry name" value="SH3_1"/>
    <property type="match status" value="1"/>
</dbReference>
<dbReference type="InterPro" id="IPR036028">
    <property type="entry name" value="SH3-like_dom_sf"/>
</dbReference>
<evidence type="ECO:0000256" key="5">
    <source>
        <dbReference type="ARBA" id="ARBA00022692"/>
    </source>
</evidence>
<dbReference type="GeneID" id="59352964"/>
<evidence type="ECO:0000259" key="12">
    <source>
        <dbReference type="PROSITE" id="PS50002"/>
    </source>
</evidence>
<name>A0A8H6VSY3_9AGAR</name>
<evidence type="ECO:0000256" key="10">
    <source>
        <dbReference type="SAM" id="MobiDB-lite"/>
    </source>
</evidence>
<evidence type="ECO:0000256" key="8">
    <source>
        <dbReference type="ARBA" id="ARBA00023136"/>
    </source>
</evidence>
<feature type="transmembrane region" description="Helical" evidence="11">
    <location>
        <begin position="48"/>
        <end position="67"/>
    </location>
</feature>
<dbReference type="Gene3D" id="2.30.30.40">
    <property type="entry name" value="SH3 Domains"/>
    <property type="match status" value="1"/>
</dbReference>
<feature type="transmembrane region" description="Helical" evidence="11">
    <location>
        <begin position="79"/>
        <end position="100"/>
    </location>
</feature>
<dbReference type="PROSITE" id="PS50002">
    <property type="entry name" value="SH3"/>
    <property type="match status" value="1"/>
</dbReference>
<evidence type="ECO:0000256" key="9">
    <source>
        <dbReference type="PROSITE-ProRule" id="PRU00192"/>
    </source>
</evidence>
<evidence type="ECO:0000256" key="7">
    <source>
        <dbReference type="ARBA" id="ARBA00023016"/>
    </source>
</evidence>
<proteinExistence type="inferred from homology"/>
<feature type="domain" description="SH3" evidence="12">
    <location>
        <begin position="332"/>
        <end position="391"/>
    </location>
</feature>
<dbReference type="RefSeq" id="XP_037213040.1">
    <property type="nucleotide sequence ID" value="XM_037370448.1"/>
</dbReference>
<sequence length="391" mass="41700">MAPRLSFSPFRTHYFFLTTVVLSIVVWFLTLVSQALATAQFGNRTVGVLWFAIFLQAFLDIGVILAIATDSVPAMRLQVSVFGSIAIVLSVQGIHAGIFAPLKAESALDAMGVGYLLCTIIDLLWVLYFTSEEDSLAMYLFNKMTKGGAGGGLSLTRRRRGNGMDKEANLDNYVLGAGISSSDIVRRASIARSMMSTHTASAPISVPPVPAVPGPSVLKRSNTGTRSLSSRKSVVSLKEDLPLPPSSPGYIPPMPLHSLSSVHIPEHSYPYSSSPARVSSGINIPVPSIISSSIGVTIPAVPKVPDHARSPSSSTIKAASNSVVEVDDNGSVPLPRARALHAYQGSPDDPDELTFAKGEILEIEDQQGKWWQAKKADGTFGVVPSNYLVLL</sequence>
<keyword evidence="8 11" id="KW-0472">Membrane</keyword>
<dbReference type="GO" id="GO:0005886">
    <property type="term" value="C:plasma membrane"/>
    <property type="evidence" value="ECO:0007669"/>
    <property type="project" value="UniProtKB-SubCell"/>
</dbReference>
<dbReference type="Proteomes" id="UP000636479">
    <property type="component" value="Unassembled WGS sequence"/>
</dbReference>
<dbReference type="CDD" id="cd11855">
    <property type="entry name" value="SH3_Sho1p"/>
    <property type="match status" value="1"/>
</dbReference>
<gene>
    <name evidence="13" type="ORF">MIND_01404800</name>
</gene>
<keyword evidence="3 9" id="KW-0728">SH3 domain</keyword>
<dbReference type="AlphaFoldDB" id="A0A8H6VSY3"/>
<evidence type="ECO:0000256" key="6">
    <source>
        <dbReference type="ARBA" id="ARBA00022989"/>
    </source>
</evidence>
<comment type="caution">
    <text evidence="13">The sequence shown here is derived from an EMBL/GenBank/DDBJ whole genome shotgun (WGS) entry which is preliminary data.</text>
</comment>
<keyword evidence="4" id="KW-1003">Cell membrane</keyword>
<organism evidence="13 14">
    <name type="scientific">Mycena indigotica</name>
    <dbReference type="NCBI Taxonomy" id="2126181"/>
    <lineage>
        <taxon>Eukaryota</taxon>
        <taxon>Fungi</taxon>
        <taxon>Dikarya</taxon>
        <taxon>Basidiomycota</taxon>
        <taxon>Agaricomycotina</taxon>
        <taxon>Agaricomycetes</taxon>
        <taxon>Agaricomycetidae</taxon>
        <taxon>Agaricales</taxon>
        <taxon>Marasmiineae</taxon>
        <taxon>Mycenaceae</taxon>
        <taxon>Mycena</taxon>
    </lineage>
</organism>
<protein>
    <recommendedName>
        <fullName evidence="12">SH3 domain-containing protein</fullName>
    </recommendedName>
</protein>
<dbReference type="PRINTS" id="PR00452">
    <property type="entry name" value="SH3DOMAIN"/>
</dbReference>
<evidence type="ECO:0000256" key="1">
    <source>
        <dbReference type="ARBA" id="ARBA00004651"/>
    </source>
</evidence>
<keyword evidence="7" id="KW-0346">Stress response</keyword>
<feature type="region of interest" description="Disordered" evidence="10">
    <location>
        <begin position="213"/>
        <end position="233"/>
    </location>
</feature>
<evidence type="ECO:0000313" key="14">
    <source>
        <dbReference type="Proteomes" id="UP000636479"/>
    </source>
</evidence>
<evidence type="ECO:0000256" key="3">
    <source>
        <dbReference type="ARBA" id="ARBA00022443"/>
    </source>
</evidence>
<evidence type="ECO:0000256" key="4">
    <source>
        <dbReference type="ARBA" id="ARBA00022475"/>
    </source>
</evidence>
<keyword evidence="5 11" id="KW-0812">Transmembrane</keyword>
<dbReference type="OrthoDB" id="5983572at2759"/>
<evidence type="ECO:0000256" key="2">
    <source>
        <dbReference type="ARBA" id="ARBA00009739"/>
    </source>
</evidence>
<comment type="subcellular location">
    <subcellularLocation>
        <location evidence="1">Cell membrane</location>
        <topology evidence="1">Multi-pass membrane protein</topology>
    </subcellularLocation>
</comment>
<dbReference type="InterPro" id="IPR035522">
    <property type="entry name" value="Sho1_SH3"/>
</dbReference>
<dbReference type="EMBL" id="JACAZF010000018">
    <property type="protein sequence ID" value="KAF7288888.1"/>
    <property type="molecule type" value="Genomic_DNA"/>
</dbReference>
<feature type="transmembrane region" description="Helical" evidence="11">
    <location>
        <begin position="112"/>
        <end position="130"/>
    </location>
</feature>
<dbReference type="SUPFAM" id="SSF50044">
    <property type="entry name" value="SH3-domain"/>
    <property type="match status" value="1"/>
</dbReference>
<comment type="similarity">
    <text evidence="2">Belongs to the SHO1 family.</text>
</comment>
<dbReference type="SMART" id="SM00326">
    <property type="entry name" value="SH3"/>
    <property type="match status" value="1"/>
</dbReference>
<keyword evidence="6 11" id="KW-1133">Transmembrane helix</keyword>
<evidence type="ECO:0000313" key="13">
    <source>
        <dbReference type="EMBL" id="KAF7288888.1"/>
    </source>
</evidence>
<accession>A0A8H6VSY3</accession>
<evidence type="ECO:0000256" key="11">
    <source>
        <dbReference type="SAM" id="Phobius"/>
    </source>
</evidence>
<keyword evidence="14" id="KW-1185">Reference proteome</keyword>
<feature type="transmembrane region" description="Helical" evidence="11">
    <location>
        <begin position="12"/>
        <end position="36"/>
    </location>
</feature>
<reference evidence="13" key="1">
    <citation type="submission" date="2020-05" db="EMBL/GenBank/DDBJ databases">
        <title>Mycena genomes resolve the evolution of fungal bioluminescence.</title>
        <authorList>
            <person name="Tsai I.J."/>
        </authorList>
    </citation>
    <scope>NUCLEOTIDE SEQUENCE</scope>
    <source>
        <strain evidence="13">171206Taipei</strain>
    </source>
</reference>
<dbReference type="InterPro" id="IPR001452">
    <property type="entry name" value="SH3_domain"/>
</dbReference>